<keyword evidence="14" id="KW-1185">Reference proteome</keyword>
<keyword evidence="9 11" id="KW-1015">Disulfide bond</keyword>
<keyword evidence="8 12" id="KW-0472">Membrane</keyword>
<dbReference type="RefSeq" id="XP_022298026.1">
    <property type="nucleotide sequence ID" value="XM_022442318.1"/>
</dbReference>
<dbReference type="KEGG" id="cvn:111107228"/>
<evidence type="ECO:0000256" key="7">
    <source>
        <dbReference type="ARBA" id="ARBA00022989"/>
    </source>
</evidence>
<accession>A0A8B8B472</accession>
<feature type="disulfide bond" evidence="11">
    <location>
        <begin position="180"/>
        <end position="189"/>
    </location>
</feature>
<sequence length="306" mass="33352">MQHNENSREYYCSRNNPCTSGQTCYLSTPCPAHYSTGCTSNACYGQPCQNGGTCTLDSSAKGYNCRCFHGKDPATDCRTQINYCNSNPCQHGATCNSVLNGYTCTCPLGYNGVHCQNNIDECASSPCVYGTCVDRVNGYTCNCEPGYTGVNCQTDINECQSSPCIHGNCTDHVNMYTCDCFLGYTGSNCETDINECASSPCVEGTCVDEIARYRCVCEALFIGVNCEQFSLTYAAIMGLALAGIIVTVIWAAVFWKKKRLAKNATAPFPFEDSRLGQTKTRFRPNINMVHTFQQSGFASAKMDPSI</sequence>
<keyword evidence="2 11" id="KW-0245">EGF-like domain</keyword>
<feature type="disulfide bond" evidence="11">
    <location>
        <begin position="196"/>
        <end position="206"/>
    </location>
</feature>
<dbReference type="SMART" id="SM00179">
    <property type="entry name" value="EGF_CA"/>
    <property type="match status" value="4"/>
</dbReference>
<evidence type="ECO:0000256" key="8">
    <source>
        <dbReference type="ARBA" id="ARBA00023136"/>
    </source>
</evidence>
<dbReference type="PANTHER" id="PTHR24049:SF22">
    <property type="entry name" value="DROSOPHILA CRUMBS HOMOLOG"/>
    <property type="match status" value="1"/>
</dbReference>
<dbReference type="InterPro" id="IPR013032">
    <property type="entry name" value="EGF-like_CS"/>
</dbReference>
<dbReference type="InterPro" id="IPR000152">
    <property type="entry name" value="EGF-type_Asp/Asn_hydroxyl_site"/>
</dbReference>
<dbReference type="GO" id="GO:0120025">
    <property type="term" value="C:plasma membrane bounded cell projection"/>
    <property type="evidence" value="ECO:0007669"/>
    <property type="project" value="UniProtKB-ARBA"/>
</dbReference>
<evidence type="ECO:0000256" key="5">
    <source>
        <dbReference type="ARBA" id="ARBA00022737"/>
    </source>
</evidence>
<dbReference type="FunFam" id="2.10.25.10:FF:000004">
    <property type="entry name" value="Neurogenic locus notch 1"/>
    <property type="match status" value="2"/>
</dbReference>
<evidence type="ECO:0000256" key="6">
    <source>
        <dbReference type="ARBA" id="ARBA00022837"/>
    </source>
</evidence>
<evidence type="ECO:0000259" key="13">
    <source>
        <dbReference type="PROSITE" id="PS50026"/>
    </source>
</evidence>
<feature type="disulfide bond" evidence="11">
    <location>
        <begin position="122"/>
        <end position="132"/>
    </location>
</feature>
<keyword evidence="6" id="KW-0106">Calcium</keyword>
<dbReference type="SUPFAM" id="SSF57184">
    <property type="entry name" value="Growth factor receptor domain"/>
    <property type="match status" value="1"/>
</dbReference>
<dbReference type="InterPro" id="IPR000742">
    <property type="entry name" value="EGF"/>
</dbReference>
<dbReference type="GO" id="GO:0032991">
    <property type="term" value="C:protein-containing complex"/>
    <property type="evidence" value="ECO:0007669"/>
    <property type="project" value="TreeGrafter"/>
</dbReference>
<dbReference type="FunFam" id="2.10.25.10:FF:000117">
    <property type="entry name" value="Delta-like protein"/>
    <property type="match status" value="1"/>
</dbReference>
<dbReference type="SMART" id="SM00181">
    <property type="entry name" value="EGF"/>
    <property type="match status" value="5"/>
</dbReference>
<organism evidence="14 15">
    <name type="scientific">Crassostrea virginica</name>
    <name type="common">Eastern oyster</name>
    <dbReference type="NCBI Taxonomy" id="6565"/>
    <lineage>
        <taxon>Eukaryota</taxon>
        <taxon>Metazoa</taxon>
        <taxon>Spiralia</taxon>
        <taxon>Lophotrochozoa</taxon>
        <taxon>Mollusca</taxon>
        <taxon>Bivalvia</taxon>
        <taxon>Autobranchia</taxon>
        <taxon>Pteriomorphia</taxon>
        <taxon>Ostreida</taxon>
        <taxon>Ostreoidea</taxon>
        <taxon>Ostreidae</taxon>
        <taxon>Crassostrea</taxon>
    </lineage>
</organism>
<evidence type="ECO:0000256" key="9">
    <source>
        <dbReference type="ARBA" id="ARBA00023157"/>
    </source>
</evidence>
<feature type="disulfide bond" evidence="11">
    <location>
        <begin position="159"/>
        <end position="169"/>
    </location>
</feature>
<keyword evidence="5" id="KW-0677">Repeat</keyword>
<feature type="domain" description="EGF-like" evidence="13">
    <location>
        <begin position="39"/>
        <end position="78"/>
    </location>
</feature>
<dbReference type="GO" id="GO:0005509">
    <property type="term" value="F:calcium ion binding"/>
    <property type="evidence" value="ECO:0007669"/>
    <property type="project" value="InterPro"/>
</dbReference>
<dbReference type="GO" id="GO:0005886">
    <property type="term" value="C:plasma membrane"/>
    <property type="evidence" value="ECO:0007669"/>
    <property type="project" value="TreeGrafter"/>
</dbReference>
<dbReference type="GeneID" id="111107228"/>
<keyword evidence="3 12" id="KW-0812">Transmembrane</keyword>
<feature type="domain" description="EGF-like" evidence="13">
    <location>
        <begin position="80"/>
        <end position="116"/>
    </location>
</feature>
<evidence type="ECO:0000256" key="2">
    <source>
        <dbReference type="ARBA" id="ARBA00022536"/>
    </source>
</evidence>
<name>A0A8B8B472_CRAVI</name>
<dbReference type="Pfam" id="PF00008">
    <property type="entry name" value="EGF"/>
    <property type="match status" value="3"/>
</dbReference>
<dbReference type="PROSITE" id="PS01186">
    <property type="entry name" value="EGF_2"/>
    <property type="match status" value="3"/>
</dbReference>
<dbReference type="PRINTS" id="PR00010">
    <property type="entry name" value="EGFBLOOD"/>
</dbReference>
<dbReference type="FunFam" id="2.10.25.10:FF:000247">
    <property type="entry name" value="Delta/notch like EGF repeat containing"/>
    <property type="match status" value="1"/>
</dbReference>
<dbReference type="GO" id="GO:0045197">
    <property type="term" value="P:establishment or maintenance of epithelial cell apical/basal polarity"/>
    <property type="evidence" value="ECO:0007669"/>
    <property type="project" value="TreeGrafter"/>
</dbReference>
<dbReference type="Pfam" id="PF12661">
    <property type="entry name" value="hEGF"/>
    <property type="match status" value="1"/>
</dbReference>
<evidence type="ECO:0000256" key="11">
    <source>
        <dbReference type="PROSITE-ProRule" id="PRU00076"/>
    </source>
</evidence>
<evidence type="ECO:0000313" key="15">
    <source>
        <dbReference type="RefSeq" id="XP_022298026.1"/>
    </source>
</evidence>
<evidence type="ECO:0000256" key="4">
    <source>
        <dbReference type="ARBA" id="ARBA00022729"/>
    </source>
</evidence>
<protein>
    <submittedName>
        <fullName evidence="15">Fibropellin-3-like</fullName>
    </submittedName>
</protein>
<evidence type="ECO:0000313" key="14">
    <source>
        <dbReference type="Proteomes" id="UP000694844"/>
    </source>
</evidence>
<evidence type="ECO:0000256" key="1">
    <source>
        <dbReference type="ARBA" id="ARBA00004167"/>
    </source>
</evidence>
<evidence type="ECO:0000256" key="3">
    <source>
        <dbReference type="ARBA" id="ARBA00022692"/>
    </source>
</evidence>
<feature type="domain" description="EGF-like" evidence="13">
    <location>
        <begin position="192"/>
        <end position="227"/>
    </location>
</feature>
<dbReference type="PROSITE" id="PS50026">
    <property type="entry name" value="EGF_3"/>
    <property type="match status" value="5"/>
</dbReference>
<feature type="disulfide bond" evidence="11">
    <location>
        <begin position="106"/>
        <end position="115"/>
    </location>
</feature>
<keyword evidence="4" id="KW-0732">Signal</keyword>
<keyword evidence="10" id="KW-0325">Glycoprotein</keyword>
<dbReference type="CDD" id="cd00054">
    <property type="entry name" value="EGF_CA"/>
    <property type="match status" value="4"/>
</dbReference>
<comment type="subcellular location">
    <subcellularLocation>
        <location evidence="1">Membrane</location>
        <topology evidence="1">Single-pass membrane protein</topology>
    </subcellularLocation>
</comment>
<feature type="disulfide bond" evidence="11">
    <location>
        <begin position="217"/>
        <end position="226"/>
    </location>
</feature>
<feature type="transmembrane region" description="Helical" evidence="12">
    <location>
        <begin position="231"/>
        <end position="255"/>
    </location>
</feature>
<dbReference type="SUPFAM" id="SSF57196">
    <property type="entry name" value="EGF/Laminin"/>
    <property type="match status" value="1"/>
</dbReference>
<feature type="domain" description="EGF-like" evidence="13">
    <location>
        <begin position="118"/>
        <end position="153"/>
    </location>
</feature>
<comment type="caution">
    <text evidence="11">Lacks conserved residue(s) required for the propagation of feature annotation.</text>
</comment>
<dbReference type="AlphaFoldDB" id="A0A8B8B472"/>
<dbReference type="InterPro" id="IPR009030">
    <property type="entry name" value="Growth_fac_rcpt_cys_sf"/>
</dbReference>
<dbReference type="OrthoDB" id="430340at2759"/>
<dbReference type="GO" id="GO:0007399">
    <property type="term" value="P:nervous system development"/>
    <property type="evidence" value="ECO:0007669"/>
    <property type="project" value="UniProtKB-ARBA"/>
</dbReference>
<gene>
    <name evidence="15" type="primary">LOC111107228</name>
</gene>
<evidence type="ECO:0000256" key="10">
    <source>
        <dbReference type="ARBA" id="ARBA00023180"/>
    </source>
</evidence>
<dbReference type="InterPro" id="IPR018097">
    <property type="entry name" value="EGF_Ca-bd_CS"/>
</dbReference>
<keyword evidence="7 12" id="KW-1133">Transmembrane helix</keyword>
<dbReference type="PROSITE" id="PS01187">
    <property type="entry name" value="EGF_CA"/>
    <property type="match status" value="2"/>
</dbReference>
<feature type="disulfide bond" evidence="11">
    <location>
        <begin position="48"/>
        <end position="65"/>
    </location>
</feature>
<proteinExistence type="predicted"/>
<reference evidence="15" key="1">
    <citation type="submission" date="2025-08" db="UniProtKB">
        <authorList>
            <consortium name="RefSeq"/>
        </authorList>
    </citation>
    <scope>IDENTIFICATION</scope>
    <source>
        <tissue evidence="15">Whole sample</tissue>
    </source>
</reference>
<evidence type="ECO:0000256" key="12">
    <source>
        <dbReference type="SAM" id="Phobius"/>
    </source>
</evidence>
<dbReference type="PROSITE" id="PS00022">
    <property type="entry name" value="EGF_1"/>
    <property type="match status" value="4"/>
</dbReference>
<dbReference type="PROSITE" id="PS00010">
    <property type="entry name" value="ASX_HYDROXYL"/>
    <property type="match status" value="3"/>
</dbReference>
<dbReference type="GO" id="GO:0007157">
    <property type="term" value="P:heterophilic cell-cell adhesion via plasma membrane cell adhesion molecules"/>
    <property type="evidence" value="ECO:0007669"/>
    <property type="project" value="TreeGrafter"/>
</dbReference>
<feature type="domain" description="EGF-like" evidence="13">
    <location>
        <begin position="155"/>
        <end position="190"/>
    </location>
</feature>
<dbReference type="InterPro" id="IPR001881">
    <property type="entry name" value="EGF-like_Ca-bd_dom"/>
</dbReference>
<feature type="disulfide bond" evidence="11">
    <location>
        <begin position="143"/>
        <end position="152"/>
    </location>
</feature>
<dbReference type="Proteomes" id="UP000694844">
    <property type="component" value="Chromosome 8"/>
</dbReference>
<dbReference type="InterPro" id="IPR051022">
    <property type="entry name" value="Notch_Cell-Fate_Det"/>
</dbReference>
<dbReference type="PANTHER" id="PTHR24049">
    <property type="entry name" value="CRUMBS FAMILY MEMBER"/>
    <property type="match status" value="1"/>
</dbReference>
<dbReference type="Gene3D" id="2.10.25.10">
    <property type="entry name" value="Laminin"/>
    <property type="match status" value="4"/>
</dbReference>